<evidence type="ECO:0000313" key="5">
    <source>
        <dbReference type="WBParaSite" id="jg22868"/>
    </source>
</evidence>
<evidence type="ECO:0000313" key="4">
    <source>
        <dbReference type="Proteomes" id="UP000887574"/>
    </source>
</evidence>
<reference evidence="5" key="1">
    <citation type="submission" date="2022-11" db="UniProtKB">
        <authorList>
            <consortium name="WormBaseParasite"/>
        </authorList>
    </citation>
    <scope>IDENTIFICATION</scope>
</reference>
<dbReference type="PANTHER" id="PTHR47958">
    <property type="entry name" value="ATP-DEPENDENT RNA HELICASE DBP3"/>
    <property type="match status" value="1"/>
</dbReference>
<organism evidence="4 5">
    <name type="scientific">Ditylenchus dipsaci</name>
    <dbReference type="NCBI Taxonomy" id="166011"/>
    <lineage>
        <taxon>Eukaryota</taxon>
        <taxon>Metazoa</taxon>
        <taxon>Ecdysozoa</taxon>
        <taxon>Nematoda</taxon>
        <taxon>Chromadorea</taxon>
        <taxon>Rhabditida</taxon>
        <taxon>Tylenchina</taxon>
        <taxon>Tylenchomorpha</taxon>
        <taxon>Sphaerularioidea</taxon>
        <taxon>Anguinidae</taxon>
        <taxon>Anguininae</taxon>
        <taxon>Ditylenchus</taxon>
    </lineage>
</organism>
<dbReference type="Gene3D" id="3.40.50.300">
    <property type="entry name" value="P-loop containing nucleotide triphosphate hydrolases"/>
    <property type="match status" value="1"/>
</dbReference>
<evidence type="ECO:0000259" key="3">
    <source>
        <dbReference type="PROSITE" id="PS51192"/>
    </source>
</evidence>
<keyword evidence="1" id="KW-0378">Hydrolase</keyword>
<keyword evidence="2" id="KW-0067">ATP-binding</keyword>
<name>A0A915DU71_9BILA</name>
<dbReference type="InterPro" id="IPR027417">
    <property type="entry name" value="P-loop_NTPase"/>
</dbReference>
<feature type="domain" description="Helicase ATP-binding" evidence="3">
    <location>
        <begin position="139"/>
        <end position="207"/>
    </location>
</feature>
<dbReference type="PROSITE" id="PS51192">
    <property type="entry name" value="HELICASE_ATP_BIND_1"/>
    <property type="match status" value="1"/>
</dbReference>
<dbReference type="Pfam" id="PF00270">
    <property type="entry name" value="DEAD"/>
    <property type="match status" value="1"/>
</dbReference>
<sequence length="207" mass="23344">MLVEIKVVVDTSVRDNIVEGYPRRVKAIFQVTRQTSTFIFKHGEYPFSSEEIIRWKKKQKFEADSESYKDTSNSGEIVKDLYKQADSITKRPQAEVDKYLSEREVTLKGDNIPRPYSKPVKKLLLASYSEPTTIQGISWPLALSGKDIISIAKTGSGKTLGFILPAIVHILNQSKRNYNDGPTVLVLLPTRELAQQVEEVAKTTAKQ</sequence>
<dbReference type="GO" id="GO:0016787">
    <property type="term" value="F:hydrolase activity"/>
    <property type="evidence" value="ECO:0007669"/>
    <property type="project" value="UniProtKB-KW"/>
</dbReference>
<dbReference type="GO" id="GO:0004386">
    <property type="term" value="F:helicase activity"/>
    <property type="evidence" value="ECO:0007669"/>
    <property type="project" value="UniProtKB-KW"/>
</dbReference>
<dbReference type="WBParaSite" id="jg22868">
    <property type="protein sequence ID" value="jg22868"/>
    <property type="gene ID" value="jg22868"/>
</dbReference>
<keyword evidence="4" id="KW-1185">Reference proteome</keyword>
<dbReference type="InterPro" id="IPR011545">
    <property type="entry name" value="DEAD/DEAH_box_helicase_dom"/>
</dbReference>
<dbReference type="InterPro" id="IPR014001">
    <property type="entry name" value="Helicase_ATP-bd"/>
</dbReference>
<dbReference type="SUPFAM" id="SSF52540">
    <property type="entry name" value="P-loop containing nucleoside triphosphate hydrolases"/>
    <property type="match status" value="1"/>
</dbReference>
<proteinExistence type="predicted"/>
<accession>A0A915DU71</accession>
<keyword evidence="2" id="KW-0347">Helicase</keyword>
<protein>
    <submittedName>
        <fullName evidence="5">Helicase ATP-binding domain-containing protein</fullName>
    </submittedName>
</protein>
<evidence type="ECO:0000256" key="1">
    <source>
        <dbReference type="ARBA" id="ARBA00022801"/>
    </source>
</evidence>
<dbReference type="GO" id="GO:0005524">
    <property type="term" value="F:ATP binding"/>
    <property type="evidence" value="ECO:0007669"/>
    <property type="project" value="InterPro"/>
</dbReference>
<dbReference type="Proteomes" id="UP000887574">
    <property type="component" value="Unplaced"/>
</dbReference>
<evidence type="ECO:0000256" key="2">
    <source>
        <dbReference type="ARBA" id="ARBA00022806"/>
    </source>
</evidence>
<keyword evidence="2" id="KW-0547">Nucleotide-binding</keyword>
<dbReference type="GO" id="GO:0003676">
    <property type="term" value="F:nucleic acid binding"/>
    <property type="evidence" value="ECO:0007669"/>
    <property type="project" value="InterPro"/>
</dbReference>
<dbReference type="AlphaFoldDB" id="A0A915DU71"/>